<evidence type="ECO:0000256" key="2">
    <source>
        <dbReference type="ARBA" id="ARBA00022737"/>
    </source>
</evidence>
<accession>D2VIP4</accession>
<dbReference type="Proteomes" id="UP000006671">
    <property type="component" value="Unassembled WGS sequence"/>
</dbReference>
<feature type="repeat" description="RCC1" evidence="3">
    <location>
        <begin position="275"/>
        <end position="324"/>
    </location>
</feature>
<dbReference type="InterPro" id="IPR009091">
    <property type="entry name" value="RCC1/BLIP-II"/>
</dbReference>
<dbReference type="PRINTS" id="PR00633">
    <property type="entry name" value="RCCNDNSATION"/>
</dbReference>
<dbReference type="GeneID" id="8861985"/>
<evidence type="ECO:0000313" key="6">
    <source>
        <dbReference type="Proteomes" id="UP000006671"/>
    </source>
</evidence>
<keyword evidence="1" id="KW-0344">Guanine-nucleotide releasing factor</keyword>
<dbReference type="InterPro" id="IPR058923">
    <property type="entry name" value="RCC1-like_dom"/>
</dbReference>
<dbReference type="GO" id="GO:0005085">
    <property type="term" value="F:guanyl-nucleotide exchange factor activity"/>
    <property type="evidence" value="ECO:0007669"/>
    <property type="project" value="TreeGrafter"/>
</dbReference>
<evidence type="ECO:0000259" key="4">
    <source>
        <dbReference type="Pfam" id="PF25390"/>
    </source>
</evidence>
<evidence type="ECO:0000256" key="1">
    <source>
        <dbReference type="ARBA" id="ARBA00022658"/>
    </source>
</evidence>
<name>D2VIP4_NAEGR</name>
<dbReference type="PANTHER" id="PTHR45982">
    <property type="entry name" value="REGULATOR OF CHROMOSOME CONDENSATION"/>
    <property type="match status" value="1"/>
</dbReference>
<dbReference type="OrthoDB" id="5370059at2759"/>
<dbReference type="eggNOG" id="KOG1426">
    <property type="taxonomic scope" value="Eukaryota"/>
</dbReference>
<keyword evidence="2" id="KW-0677">Repeat</keyword>
<dbReference type="KEGG" id="ngr:NAEGRDRAFT_82643"/>
<protein>
    <recommendedName>
        <fullName evidence="4">RCC1-like domain-containing protein</fullName>
    </recommendedName>
</protein>
<keyword evidence="6" id="KW-1185">Reference proteome</keyword>
<feature type="repeat" description="RCC1" evidence="3">
    <location>
        <begin position="60"/>
        <end position="109"/>
    </location>
</feature>
<dbReference type="OMA" id="NQSTAHT"/>
<dbReference type="InParanoid" id="D2VIP4"/>
<dbReference type="STRING" id="5762.D2VIP4"/>
<dbReference type="VEuPathDB" id="AmoebaDB:NAEGRDRAFT_82643"/>
<dbReference type="InterPro" id="IPR000408">
    <property type="entry name" value="Reg_chr_condens"/>
</dbReference>
<dbReference type="PROSITE" id="PS50012">
    <property type="entry name" value="RCC1_3"/>
    <property type="match status" value="3"/>
</dbReference>
<organism evidence="6">
    <name type="scientific">Naegleria gruberi</name>
    <name type="common">Amoeba</name>
    <dbReference type="NCBI Taxonomy" id="5762"/>
    <lineage>
        <taxon>Eukaryota</taxon>
        <taxon>Discoba</taxon>
        <taxon>Heterolobosea</taxon>
        <taxon>Tetramitia</taxon>
        <taxon>Eutetramitia</taxon>
        <taxon>Vahlkampfiidae</taxon>
        <taxon>Naegleria</taxon>
    </lineage>
</organism>
<sequence>MSKVYFWGAIGVKGVQSDEPALLAGGKKSSVTSLKPLLAAAEIVQVSAGGSFCAMLDLEGNVYSFGKGADHRLGLGDERDHFESPAKIPQLKASIVSAGYSHGMALLKDCKNKVVLWGKLSPQLTFMKPTEKVVELQDDDDQIVSLRSGNGYSAVITKKGHVFMIGRNSFYKCGFAENADLDSFKQLVINDNGNKYDTFKDIDLGYDSTLAITATGEVFGFGSNNCYQLGIGKVIKVGGHVPTRLTFSSPINPVQVACSRGSGHHCHGVVLDADGVLHSFGSGYKYKLGTTTTDDQPVPVKVDFDIKVKQVIPGGIHNFSLTVDNELVSFGCGSDGRLGHEESKNYRYLYKETEPRKIEGLGNKVVQADSDYYFGIAIVK</sequence>
<gene>
    <name evidence="5" type="ORF">NAEGRDRAFT_82643</name>
</gene>
<dbReference type="SUPFAM" id="SSF50985">
    <property type="entry name" value="RCC1/BLIP-II"/>
    <property type="match status" value="2"/>
</dbReference>
<dbReference type="Gene3D" id="2.130.10.30">
    <property type="entry name" value="Regulator of chromosome condensation 1/beta-lactamase-inhibitor protein II"/>
    <property type="match status" value="2"/>
</dbReference>
<dbReference type="Pfam" id="PF25390">
    <property type="entry name" value="WD40_RLD"/>
    <property type="match status" value="1"/>
</dbReference>
<dbReference type="GO" id="GO:0005737">
    <property type="term" value="C:cytoplasm"/>
    <property type="evidence" value="ECO:0007669"/>
    <property type="project" value="TreeGrafter"/>
</dbReference>
<dbReference type="InterPro" id="IPR051553">
    <property type="entry name" value="Ran_GTPase-activating"/>
</dbReference>
<evidence type="ECO:0000256" key="3">
    <source>
        <dbReference type="PROSITE-ProRule" id="PRU00235"/>
    </source>
</evidence>
<reference evidence="5 6" key="1">
    <citation type="journal article" date="2010" name="Cell">
        <title>The genome of Naegleria gruberi illuminates early eukaryotic versatility.</title>
        <authorList>
            <person name="Fritz-Laylin L.K."/>
            <person name="Prochnik S.E."/>
            <person name="Ginger M.L."/>
            <person name="Dacks J.B."/>
            <person name="Carpenter M.L."/>
            <person name="Field M.C."/>
            <person name="Kuo A."/>
            <person name="Paredez A."/>
            <person name="Chapman J."/>
            <person name="Pham J."/>
            <person name="Shu S."/>
            <person name="Neupane R."/>
            <person name="Cipriano M."/>
            <person name="Mancuso J."/>
            <person name="Tu H."/>
            <person name="Salamov A."/>
            <person name="Lindquist E."/>
            <person name="Shapiro H."/>
            <person name="Lucas S."/>
            <person name="Grigoriev I.V."/>
            <person name="Cande W.Z."/>
            <person name="Fulton C."/>
            <person name="Rokhsar D.S."/>
            <person name="Dawson S.C."/>
        </authorList>
    </citation>
    <scope>NUCLEOTIDE SEQUENCE [LARGE SCALE GENOMIC DNA]</scope>
    <source>
        <strain evidence="5 6">NEG-M</strain>
    </source>
</reference>
<evidence type="ECO:0000313" key="5">
    <source>
        <dbReference type="EMBL" id="EFC43310.1"/>
    </source>
</evidence>
<dbReference type="AlphaFoldDB" id="D2VIP4"/>
<proteinExistence type="predicted"/>
<dbReference type="PANTHER" id="PTHR45982:SF1">
    <property type="entry name" value="REGULATOR OF CHROMOSOME CONDENSATION"/>
    <property type="match status" value="1"/>
</dbReference>
<dbReference type="RefSeq" id="XP_002676054.1">
    <property type="nucleotide sequence ID" value="XM_002676008.1"/>
</dbReference>
<dbReference type="EMBL" id="GG738874">
    <property type="protein sequence ID" value="EFC43310.1"/>
    <property type="molecule type" value="Genomic_DNA"/>
</dbReference>
<feature type="repeat" description="RCC1" evidence="3">
    <location>
        <begin position="325"/>
        <end position="380"/>
    </location>
</feature>
<feature type="domain" description="RCC1-like" evidence="4">
    <location>
        <begin position="4"/>
        <end position="369"/>
    </location>
</feature>